<evidence type="ECO:0000313" key="2">
    <source>
        <dbReference type="Proteomes" id="UP001180845"/>
    </source>
</evidence>
<accession>A0AAE4CMY8</accession>
<dbReference type="RefSeq" id="WP_310271876.1">
    <property type="nucleotide sequence ID" value="NZ_JAVDXW010000001.1"/>
</dbReference>
<dbReference type="InterPro" id="IPR035958">
    <property type="entry name" value="SecB-like_sf"/>
</dbReference>
<keyword evidence="2" id="KW-1185">Reference proteome</keyword>
<gene>
    <name evidence="1" type="ORF">JOF55_001603</name>
</gene>
<dbReference type="Proteomes" id="UP001180845">
    <property type="component" value="Unassembled WGS sequence"/>
</dbReference>
<dbReference type="SUPFAM" id="SSF54611">
    <property type="entry name" value="SecB-like"/>
    <property type="match status" value="1"/>
</dbReference>
<sequence length="162" mass="18183">MKEIKTGQELLGVVELKNIQFYEVQARLYNGFDGDSPAASAADGSDQEDTSEQEWQFRIQVDSRNVNLRARLVVHGPDAGYVVDGAAFYVTDEEVNVEQDALEEFLNRAAMLALYPFIRESLHEAARKINANPPLLGMFSPDSIQIHLDRPEDERGSVRAEE</sequence>
<protein>
    <submittedName>
        <fullName evidence="1">Uncharacterized protein</fullName>
    </submittedName>
</protein>
<comment type="caution">
    <text evidence="1">The sequence shown here is derived from an EMBL/GenBank/DDBJ whole genome shotgun (WGS) entry which is preliminary data.</text>
</comment>
<dbReference type="EMBL" id="JAVDXW010000001">
    <property type="protein sequence ID" value="MDR7301422.1"/>
    <property type="molecule type" value="Genomic_DNA"/>
</dbReference>
<reference evidence="1" key="1">
    <citation type="submission" date="2023-07" db="EMBL/GenBank/DDBJ databases">
        <title>Sequencing the genomes of 1000 actinobacteria strains.</title>
        <authorList>
            <person name="Klenk H.-P."/>
        </authorList>
    </citation>
    <scope>NUCLEOTIDE SEQUENCE</scope>
    <source>
        <strain evidence="1">DSM 45977</strain>
    </source>
</reference>
<name>A0AAE4CMY8_9ACTN</name>
<organism evidence="1 2">
    <name type="scientific">Haloactinomyces albus</name>
    <dbReference type="NCBI Taxonomy" id="1352928"/>
    <lineage>
        <taxon>Bacteria</taxon>
        <taxon>Bacillati</taxon>
        <taxon>Actinomycetota</taxon>
        <taxon>Actinomycetes</taxon>
        <taxon>Actinopolysporales</taxon>
        <taxon>Actinopolysporaceae</taxon>
        <taxon>Haloactinomyces</taxon>
    </lineage>
</organism>
<proteinExistence type="predicted"/>
<dbReference type="AlphaFoldDB" id="A0AAE4CMY8"/>
<evidence type="ECO:0000313" key="1">
    <source>
        <dbReference type="EMBL" id="MDR7301422.1"/>
    </source>
</evidence>